<organism evidence="1 2">
    <name type="scientific">Anaeromyxobacter diazotrophicus</name>
    <dbReference type="NCBI Taxonomy" id="2590199"/>
    <lineage>
        <taxon>Bacteria</taxon>
        <taxon>Pseudomonadati</taxon>
        <taxon>Myxococcota</taxon>
        <taxon>Myxococcia</taxon>
        <taxon>Myxococcales</taxon>
        <taxon>Cystobacterineae</taxon>
        <taxon>Anaeromyxobacteraceae</taxon>
        <taxon>Anaeromyxobacter</taxon>
    </lineage>
</organism>
<sequence>MQEPARRSWRVADGTLLVYRLFDVADALDLTRAEALVGAPRSRLKLEGAQTTTALDIPRPPLHVALGPRQVPLAGGLRPAEASARLFDYGVVSVVYRLPIAPGTELSELIPLSEELSAQATPALDQAARAEAEELARALAPALERPHRWEGLETYQVFYVRRLEQPASAPEVLAGAPIAELLLGETSEVPLSRDERSDVLGHAYSYLAEDLAVVDWNSAFLLEPSGVGDIPDLLEFATAHLLELRYYDALLDRELHAIYDALDAARGLSDVFTRRHVSLQRRTAALLLEISEMNERLENAIKIVGDFYLARLYQSSVRRFRLPAWQESVLRKERLLSGVNELMKGTADRRRGELLELTVILLITWEILYALFRHG</sequence>
<comment type="caution">
    <text evidence="1">The sequence shown here is derived from an EMBL/GenBank/DDBJ whole genome shotgun (WGS) entry which is preliminary data.</text>
</comment>
<evidence type="ECO:0000313" key="1">
    <source>
        <dbReference type="EMBL" id="GEJ57554.1"/>
    </source>
</evidence>
<proteinExistence type="predicted"/>
<reference evidence="2" key="1">
    <citation type="journal article" date="2020" name="Appl. Environ. Microbiol.">
        <title>Diazotrophic Anaeromyxobacter Isolates from Soils.</title>
        <authorList>
            <person name="Masuda Y."/>
            <person name="Yamanaka H."/>
            <person name="Xu Z.X."/>
            <person name="Shiratori Y."/>
            <person name="Aono T."/>
            <person name="Amachi S."/>
            <person name="Senoo K."/>
            <person name="Itoh H."/>
        </authorList>
    </citation>
    <scope>NUCLEOTIDE SEQUENCE [LARGE SCALE GENOMIC DNA]</scope>
    <source>
        <strain evidence="2">R267</strain>
    </source>
</reference>
<protein>
    <recommendedName>
        <fullName evidence="3">DUF155 domain-containing protein</fullName>
    </recommendedName>
</protein>
<evidence type="ECO:0000313" key="2">
    <source>
        <dbReference type="Proteomes" id="UP000503640"/>
    </source>
</evidence>
<accession>A0A7I9VMC7</accession>
<evidence type="ECO:0008006" key="3">
    <source>
        <dbReference type="Google" id="ProtNLM"/>
    </source>
</evidence>
<keyword evidence="2" id="KW-1185">Reference proteome</keyword>
<name>A0A7I9VMC7_9BACT</name>
<dbReference type="Proteomes" id="UP000503640">
    <property type="component" value="Unassembled WGS sequence"/>
</dbReference>
<dbReference type="RefSeq" id="WP_176065235.1">
    <property type="nucleotide sequence ID" value="NZ_BJTG01000005.1"/>
</dbReference>
<gene>
    <name evidence="1" type="ORF">AMYX_22950</name>
</gene>
<dbReference type="AlphaFoldDB" id="A0A7I9VMC7"/>
<dbReference type="EMBL" id="BJTG01000005">
    <property type="protein sequence ID" value="GEJ57554.1"/>
    <property type="molecule type" value="Genomic_DNA"/>
</dbReference>